<dbReference type="AlphaFoldDB" id="A0A841QZT6"/>
<keyword evidence="2" id="KW-1185">Reference proteome</keyword>
<reference evidence="1 2" key="1">
    <citation type="submission" date="2020-08" db="EMBL/GenBank/DDBJ databases">
        <title>Genomic Encyclopedia of Type Strains, Phase IV (KMG-IV): sequencing the most valuable type-strain genomes for metagenomic binning, comparative biology and taxonomic classification.</title>
        <authorList>
            <person name="Goeker M."/>
        </authorList>
    </citation>
    <scope>NUCLEOTIDE SEQUENCE [LARGE SCALE GENOMIC DNA]</scope>
    <source>
        <strain evidence="1 2">DSM 21255</strain>
    </source>
</reference>
<name>A0A841QZT6_9FIRM</name>
<evidence type="ECO:0000313" key="2">
    <source>
        <dbReference type="Proteomes" id="UP000591941"/>
    </source>
</evidence>
<gene>
    <name evidence="1" type="ORF">HNR45_000005</name>
</gene>
<dbReference type="Proteomes" id="UP000591941">
    <property type="component" value="Unassembled WGS sequence"/>
</dbReference>
<comment type="caution">
    <text evidence="1">The sequence shown here is derived from an EMBL/GenBank/DDBJ whole genome shotgun (WGS) entry which is preliminary data.</text>
</comment>
<accession>A0A841QZT6</accession>
<dbReference type="RefSeq" id="WP_184327465.1">
    <property type="nucleotide sequence ID" value="NZ_JACHHI010000001.1"/>
</dbReference>
<protein>
    <submittedName>
        <fullName evidence="1">Uncharacterized protein</fullName>
    </submittedName>
</protein>
<proteinExistence type="predicted"/>
<dbReference type="GeneID" id="93485294"/>
<sequence length="79" mass="9390">MRDLLEIFDFYQIAQICKGLQRGVDVSVYADPKYNDRQMYELCAGLINGIDVSLYANEKIDDDEMRIIRLRLEDHKLRY</sequence>
<organism evidence="1 2">
    <name type="scientific">Negativicoccus succinicivorans</name>
    <dbReference type="NCBI Taxonomy" id="620903"/>
    <lineage>
        <taxon>Bacteria</taxon>
        <taxon>Bacillati</taxon>
        <taxon>Bacillota</taxon>
        <taxon>Negativicutes</taxon>
        <taxon>Veillonellales</taxon>
        <taxon>Veillonellaceae</taxon>
        <taxon>Negativicoccus</taxon>
    </lineage>
</organism>
<dbReference type="EMBL" id="JACHHI010000001">
    <property type="protein sequence ID" value="MBB6476983.1"/>
    <property type="molecule type" value="Genomic_DNA"/>
</dbReference>
<evidence type="ECO:0000313" key="1">
    <source>
        <dbReference type="EMBL" id="MBB6476983.1"/>
    </source>
</evidence>